<reference evidence="1 2" key="1">
    <citation type="submission" date="2024-02" db="EMBL/GenBank/DDBJ databases">
        <title>High-quality chromosome-scale genome assembly of Pensacola bahiagrass (Paspalum notatum Flugge var. saurae).</title>
        <authorList>
            <person name="Vega J.M."/>
            <person name="Podio M."/>
            <person name="Orjuela J."/>
            <person name="Siena L.A."/>
            <person name="Pessino S.C."/>
            <person name="Combes M.C."/>
            <person name="Mariac C."/>
            <person name="Albertini E."/>
            <person name="Pupilli F."/>
            <person name="Ortiz J.P.A."/>
            <person name="Leblanc O."/>
        </authorList>
    </citation>
    <scope>NUCLEOTIDE SEQUENCE [LARGE SCALE GENOMIC DNA]</scope>
    <source>
        <strain evidence="1">R1</strain>
        <tissue evidence="1">Leaf</tissue>
    </source>
</reference>
<dbReference type="EMBL" id="CP144745">
    <property type="protein sequence ID" value="WVZ48815.1"/>
    <property type="molecule type" value="Genomic_DNA"/>
</dbReference>
<accession>A0AAQ3PGJ2</accession>
<sequence>MAVRARQSWIHRHLARTRPPPASSPAGLLLAGQLHAGPSAPADPAACLLLCTLLKTEDAFDEQKVFLPDCMAVFHTAFDKREGSEFADAVQGSTVRLDGFVYNLRNCRAFHYY</sequence>
<protein>
    <submittedName>
        <fullName evidence="1">Uncharacterized protein</fullName>
    </submittedName>
</protein>
<evidence type="ECO:0000313" key="2">
    <source>
        <dbReference type="Proteomes" id="UP001341281"/>
    </source>
</evidence>
<gene>
    <name evidence="1" type="ORF">U9M48_000222</name>
</gene>
<evidence type="ECO:0000313" key="1">
    <source>
        <dbReference type="EMBL" id="WVZ48815.1"/>
    </source>
</evidence>
<name>A0AAQ3PGJ2_PASNO</name>
<dbReference type="AlphaFoldDB" id="A0AAQ3PGJ2"/>
<keyword evidence="2" id="KW-1185">Reference proteome</keyword>
<proteinExistence type="predicted"/>
<dbReference type="Proteomes" id="UP001341281">
    <property type="component" value="Chromosome 01"/>
</dbReference>
<organism evidence="1 2">
    <name type="scientific">Paspalum notatum var. saurae</name>
    <dbReference type="NCBI Taxonomy" id="547442"/>
    <lineage>
        <taxon>Eukaryota</taxon>
        <taxon>Viridiplantae</taxon>
        <taxon>Streptophyta</taxon>
        <taxon>Embryophyta</taxon>
        <taxon>Tracheophyta</taxon>
        <taxon>Spermatophyta</taxon>
        <taxon>Magnoliopsida</taxon>
        <taxon>Liliopsida</taxon>
        <taxon>Poales</taxon>
        <taxon>Poaceae</taxon>
        <taxon>PACMAD clade</taxon>
        <taxon>Panicoideae</taxon>
        <taxon>Andropogonodae</taxon>
        <taxon>Paspaleae</taxon>
        <taxon>Paspalinae</taxon>
        <taxon>Paspalum</taxon>
    </lineage>
</organism>